<name>A0ABN6TCU3_9BURK</name>
<feature type="transmembrane region" description="Helical" evidence="1">
    <location>
        <begin position="31"/>
        <end position="48"/>
    </location>
</feature>
<evidence type="ECO:0000256" key="1">
    <source>
        <dbReference type="SAM" id="Phobius"/>
    </source>
</evidence>
<reference evidence="2" key="1">
    <citation type="submission" date="2022-11" db="EMBL/GenBank/DDBJ databases">
        <title>Isolation and characterization of PLA-degrading bacterium Massilia sp. from Antarctic soil.</title>
        <authorList>
            <person name="Sato K."/>
            <person name="Gomez-Fuentes C."/>
            <person name="Ahmad S.A."/>
            <person name="Zulkharnain A."/>
        </authorList>
    </citation>
    <scope>NUCLEOTIDE SEQUENCE</scope>
    <source>
        <strain evidence="2">N-3</strain>
    </source>
</reference>
<gene>
    <name evidence="2" type="ORF">MasN3_18770</name>
</gene>
<organism evidence="2 3">
    <name type="scientific">Massilia varians</name>
    <dbReference type="NCBI Taxonomy" id="457921"/>
    <lineage>
        <taxon>Bacteria</taxon>
        <taxon>Pseudomonadati</taxon>
        <taxon>Pseudomonadota</taxon>
        <taxon>Betaproteobacteria</taxon>
        <taxon>Burkholderiales</taxon>
        <taxon>Oxalobacteraceae</taxon>
        <taxon>Telluria group</taxon>
        <taxon>Massilia</taxon>
    </lineage>
</organism>
<dbReference type="EMBL" id="AP026966">
    <property type="protein sequence ID" value="BDT58383.1"/>
    <property type="molecule type" value="Genomic_DNA"/>
</dbReference>
<evidence type="ECO:0000313" key="3">
    <source>
        <dbReference type="Proteomes" id="UP001163336"/>
    </source>
</evidence>
<dbReference type="Proteomes" id="UP001163336">
    <property type="component" value="Chromosome"/>
</dbReference>
<keyword evidence="1" id="KW-1133">Transmembrane helix</keyword>
<sequence length="63" mass="6737">MRDSLSLVGAGIVAAFLAWAFWHYLGSHAPCALATIALVAVTADNARLRRKLRNKDAPSKTGD</sequence>
<evidence type="ECO:0000313" key="2">
    <source>
        <dbReference type="EMBL" id="BDT58383.1"/>
    </source>
</evidence>
<keyword evidence="1" id="KW-0812">Transmembrane</keyword>
<proteinExistence type="predicted"/>
<protein>
    <submittedName>
        <fullName evidence="2">Uncharacterized protein</fullName>
    </submittedName>
</protein>
<feature type="transmembrane region" description="Helical" evidence="1">
    <location>
        <begin position="7"/>
        <end position="25"/>
    </location>
</feature>
<accession>A0ABN6TCU3</accession>
<keyword evidence="1" id="KW-0472">Membrane</keyword>
<keyword evidence="3" id="KW-1185">Reference proteome</keyword>